<reference evidence="5 6" key="1">
    <citation type="submission" date="2024-01" db="EMBL/GenBank/DDBJ databases">
        <title>The genomes of 5 underutilized Papilionoideae crops provide insights into root nodulation and disease resistance.</title>
        <authorList>
            <person name="Yuan L."/>
        </authorList>
    </citation>
    <scope>NUCLEOTIDE SEQUENCE [LARGE SCALE GENOMIC DNA]</scope>
    <source>
        <strain evidence="5">LY-2023</strain>
        <tissue evidence="5">Leaf</tissue>
    </source>
</reference>
<dbReference type="SUPFAM" id="SSF52540">
    <property type="entry name" value="P-loop containing nucleoside triphosphate hydrolases"/>
    <property type="match status" value="1"/>
</dbReference>
<dbReference type="EMBL" id="JAYKXN010000003">
    <property type="protein sequence ID" value="KAK7300261.1"/>
    <property type="molecule type" value="Genomic_DNA"/>
</dbReference>
<dbReference type="Proteomes" id="UP001359559">
    <property type="component" value="Unassembled WGS sequence"/>
</dbReference>
<evidence type="ECO:0000313" key="6">
    <source>
        <dbReference type="Proteomes" id="UP001359559"/>
    </source>
</evidence>
<dbReference type="Pfam" id="PF00931">
    <property type="entry name" value="NB-ARC"/>
    <property type="match status" value="1"/>
</dbReference>
<dbReference type="InterPro" id="IPR055414">
    <property type="entry name" value="LRR_R13L4/SHOC2-like"/>
</dbReference>
<evidence type="ECO:0000259" key="4">
    <source>
        <dbReference type="Pfam" id="PF23598"/>
    </source>
</evidence>
<organism evidence="5 6">
    <name type="scientific">Clitoria ternatea</name>
    <name type="common">Butterfly pea</name>
    <dbReference type="NCBI Taxonomy" id="43366"/>
    <lineage>
        <taxon>Eukaryota</taxon>
        <taxon>Viridiplantae</taxon>
        <taxon>Streptophyta</taxon>
        <taxon>Embryophyta</taxon>
        <taxon>Tracheophyta</taxon>
        <taxon>Spermatophyta</taxon>
        <taxon>Magnoliopsida</taxon>
        <taxon>eudicotyledons</taxon>
        <taxon>Gunneridae</taxon>
        <taxon>Pentapetalae</taxon>
        <taxon>rosids</taxon>
        <taxon>fabids</taxon>
        <taxon>Fabales</taxon>
        <taxon>Fabaceae</taxon>
        <taxon>Papilionoideae</taxon>
        <taxon>50 kb inversion clade</taxon>
        <taxon>NPAAA clade</taxon>
        <taxon>indigoferoid/millettioid clade</taxon>
        <taxon>Phaseoleae</taxon>
        <taxon>Clitoria</taxon>
    </lineage>
</organism>
<dbReference type="InterPro" id="IPR032675">
    <property type="entry name" value="LRR_dom_sf"/>
</dbReference>
<keyword evidence="2" id="KW-0611">Plant defense</keyword>
<dbReference type="InterPro" id="IPR027417">
    <property type="entry name" value="P-loop_NTPase"/>
</dbReference>
<dbReference type="PANTHER" id="PTHR36766:SF30">
    <property type="entry name" value="TIR-NBS TYPE DISEASE RESISTANCE PROTEIN-RELATED"/>
    <property type="match status" value="1"/>
</dbReference>
<dbReference type="Pfam" id="PF23598">
    <property type="entry name" value="LRR_14"/>
    <property type="match status" value="1"/>
</dbReference>
<proteinExistence type="predicted"/>
<feature type="domain" description="Disease resistance R13L4/SHOC-2-like LRR" evidence="4">
    <location>
        <begin position="158"/>
        <end position="307"/>
    </location>
</feature>
<gene>
    <name evidence="5" type="ORF">RJT34_11102</name>
</gene>
<sequence length="361" mass="42239">MGGLGKTALVKKILGDVSHFKRRALATVSQTLKEDEFFIDIIQQLFPGEAWEMQQLLVHRRKERLRERLEDENYLIVVDDVWERKHWDQIKVTFPGNNHGSRVIVTTHKELVARHSTRDLKEKRFVDVISKADQGTRARRLSIHHYDDKMTSNAWPQFRSLLVFQGMESDGFKTSKLLGDRFKMLGVLDLTKAPLDTFPEEISTMYLLRHLSLRRTRILVVPKFIRNLQRLETLDFKYTLVTELPDEISLLQKLCHLLISNIKETKDWFYKSRAVKVTSNIGCLVSLQHLCFIEVPEDKDWLKGLGRAFGVDGTSLYTSHRFDEVFWKHVIYNYNSISILEQIKVPEAVEFVLKEEKNVQV</sequence>
<comment type="caution">
    <text evidence="5">The sequence shown here is derived from an EMBL/GenBank/DDBJ whole genome shotgun (WGS) entry which is preliminary data.</text>
</comment>
<name>A0AAN9PJ69_CLITE</name>
<keyword evidence="1" id="KW-0677">Repeat</keyword>
<dbReference type="Gene3D" id="3.40.50.300">
    <property type="entry name" value="P-loop containing nucleotide triphosphate hydrolases"/>
    <property type="match status" value="1"/>
</dbReference>
<evidence type="ECO:0000256" key="1">
    <source>
        <dbReference type="ARBA" id="ARBA00022737"/>
    </source>
</evidence>
<protein>
    <recommendedName>
        <fullName evidence="7">NB-ARC domain-containing protein</fullName>
    </recommendedName>
</protein>
<evidence type="ECO:0000313" key="5">
    <source>
        <dbReference type="EMBL" id="KAK7300261.1"/>
    </source>
</evidence>
<dbReference type="SUPFAM" id="SSF52047">
    <property type="entry name" value="RNI-like"/>
    <property type="match status" value="1"/>
</dbReference>
<accession>A0AAN9PJ69</accession>
<dbReference type="PANTHER" id="PTHR36766">
    <property type="entry name" value="PLANT BROAD-SPECTRUM MILDEW RESISTANCE PROTEIN RPW8"/>
    <property type="match status" value="1"/>
</dbReference>
<dbReference type="InterPro" id="IPR002182">
    <property type="entry name" value="NB-ARC"/>
</dbReference>
<dbReference type="AlphaFoldDB" id="A0AAN9PJ69"/>
<feature type="domain" description="NB-ARC" evidence="3">
    <location>
        <begin position="1"/>
        <end position="121"/>
    </location>
</feature>
<evidence type="ECO:0008006" key="7">
    <source>
        <dbReference type="Google" id="ProtNLM"/>
    </source>
</evidence>
<evidence type="ECO:0000256" key="2">
    <source>
        <dbReference type="ARBA" id="ARBA00022821"/>
    </source>
</evidence>
<evidence type="ECO:0000259" key="3">
    <source>
        <dbReference type="Pfam" id="PF00931"/>
    </source>
</evidence>
<dbReference type="Gene3D" id="3.80.10.10">
    <property type="entry name" value="Ribonuclease Inhibitor"/>
    <property type="match status" value="1"/>
</dbReference>
<keyword evidence="6" id="KW-1185">Reference proteome</keyword>
<dbReference type="GO" id="GO:0043531">
    <property type="term" value="F:ADP binding"/>
    <property type="evidence" value="ECO:0007669"/>
    <property type="project" value="InterPro"/>
</dbReference>
<dbReference type="GO" id="GO:0006952">
    <property type="term" value="P:defense response"/>
    <property type="evidence" value="ECO:0007669"/>
    <property type="project" value="UniProtKB-KW"/>
</dbReference>